<sequence length="154" mass="17971">MKKVTFYRLNKKTIPNWLIAMEQLAYHLVVINWRAGKRILIACESNDQAKKIDHGLWAKTPTAFIPHNLVGEGPKDGAPVEICWPHQYNYTPRDLIINLLPKCTDFIFSFNEIIDFIPDEEFFKQLARNRYKAYRNVGFQLTITKPTIAYLSKV</sequence>
<dbReference type="PANTHER" id="PTHR38767:SF1">
    <property type="entry name" value="DNA POLYMERASE III SUBUNIT CHI"/>
    <property type="match status" value="1"/>
</dbReference>
<reference evidence="1 2" key="1">
    <citation type="journal article" date="2006" name="PLoS Biol.">
        <title>Metabolic complementarity and genomics of the dual bacterial symbiosis of sharpshooters.</title>
        <authorList>
            <person name="Wu D."/>
            <person name="Daugherty S.C."/>
            <person name="Van Aken S.E."/>
            <person name="Pai G.H."/>
            <person name="Watkins K.L."/>
            <person name="Khouri H."/>
            <person name="Tallon L.J."/>
            <person name="Zaborsky J.M."/>
            <person name="Dunbar H.E."/>
            <person name="Tran P.L."/>
            <person name="Moran N.A."/>
            <person name="Eisen J.A."/>
        </authorList>
    </citation>
    <scope>NUCLEOTIDE SEQUENCE [LARGE SCALE GENOMIC DNA]</scope>
    <source>
        <strain evidence="1">Hc</strain>
    </source>
</reference>
<keyword evidence="2" id="KW-1185">Reference proteome</keyword>
<dbReference type="KEGG" id="bci:BCI_0286"/>
<proteinExistence type="predicted"/>
<dbReference type="InterPro" id="IPR036768">
    <property type="entry name" value="PolIII_chi_sf"/>
</dbReference>
<name>Q1LTH9_BAUCH</name>
<dbReference type="RefSeq" id="WP_011520468.1">
    <property type="nucleotide sequence ID" value="NC_007984.1"/>
</dbReference>
<dbReference type="GO" id="GO:0006260">
    <property type="term" value="P:DNA replication"/>
    <property type="evidence" value="ECO:0007669"/>
    <property type="project" value="InterPro"/>
</dbReference>
<evidence type="ECO:0000313" key="1">
    <source>
        <dbReference type="EMBL" id="ABF14341.1"/>
    </source>
</evidence>
<dbReference type="EMBL" id="CP000238">
    <property type="protein sequence ID" value="ABF14341.1"/>
    <property type="molecule type" value="Genomic_DNA"/>
</dbReference>
<dbReference type="GO" id="GO:0003677">
    <property type="term" value="F:DNA binding"/>
    <property type="evidence" value="ECO:0007669"/>
    <property type="project" value="InterPro"/>
</dbReference>
<dbReference type="SUPFAM" id="SSF102400">
    <property type="entry name" value="DNA polymerase III chi subunit"/>
    <property type="match status" value="1"/>
</dbReference>
<dbReference type="InterPro" id="IPR007459">
    <property type="entry name" value="DNA_pol3_chi"/>
</dbReference>
<dbReference type="EC" id="2.7.7.7" evidence="1"/>
<gene>
    <name evidence="1" type="primary">holC</name>
    <name evidence="1" type="ordered locus">BCI_0286</name>
</gene>
<dbReference type="PANTHER" id="PTHR38767">
    <property type="entry name" value="DNA POLYMERASE III SUBUNIT CHI"/>
    <property type="match status" value="1"/>
</dbReference>
<dbReference type="HOGENOM" id="CLU_131584_0_0_6"/>
<dbReference type="GO" id="GO:0003887">
    <property type="term" value="F:DNA-directed DNA polymerase activity"/>
    <property type="evidence" value="ECO:0007669"/>
    <property type="project" value="UniProtKB-EC"/>
</dbReference>
<organism evidence="1 2">
    <name type="scientific">Baumannia cicadellinicola subsp. Homalodisca coagulata</name>
    <dbReference type="NCBI Taxonomy" id="374463"/>
    <lineage>
        <taxon>Bacteria</taxon>
        <taxon>Pseudomonadati</taxon>
        <taxon>Pseudomonadota</taxon>
        <taxon>Gammaproteobacteria</taxon>
        <taxon>Candidatus Palibaumannia</taxon>
    </lineage>
</organism>
<dbReference type="GO" id="GO:0032298">
    <property type="term" value="P:positive regulation of DNA-templated DNA replication initiation"/>
    <property type="evidence" value="ECO:0007669"/>
    <property type="project" value="TreeGrafter"/>
</dbReference>
<dbReference type="Pfam" id="PF04364">
    <property type="entry name" value="DNA_pol3_chi"/>
    <property type="match status" value="1"/>
</dbReference>
<dbReference type="Proteomes" id="UP000002427">
    <property type="component" value="Chromosome"/>
</dbReference>
<accession>Q1LTH9</accession>
<dbReference type="Gene3D" id="3.40.50.10110">
    <property type="entry name" value="DNA polymerase III subunit chi"/>
    <property type="match status" value="1"/>
</dbReference>
<dbReference type="OrthoDB" id="5297568at2"/>
<keyword evidence="1" id="KW-0808">Transferase</keyword>
<dbReference type="AlphaFoldDB" id="Q1LTH9"/>
<protein>
    <submittedName>
        <fullName evidence="1">DNA polymerase III, chi subunit</fullName>
        <ecNumber evidence="1">2.7.7.7</ecNumber>
    </submittedName>
</protein>
<evidence type="ECO:0000313" key="2">
    <source>
        <dbReference type="Proteomes" id="UP000002427"/>
    </source>
</evidence>
<keyword evidence="1" id="KW-0548">Nucleotidyltransferase</keyword>
<dbReference type="STRING" id="374463.BCI_0286"/>